<comment type="caution">
    <text evidence="2">The sequence shown here is derived from an EMBL/GenBank/DDBJ whole genome shotgun (WGS) entry which is preliminary data.</text>
</comment>
<dbReference type="Proteomes" id="UP000324222">
    <property type="component" value="Unassembled WGS sequence"/>
</dbReference>
<reference evidence="2 3" key="1">
    <citation type="submission" date="2019-05" db="EMBL/GenBank/DDBJ databases">
        <title>Another draft genome of Portunus trituberculatus and its Hox gene families provides insights of decapod evolution.</title>
        <authorList>
            <person name="Jeong J.-H."/>
            <person name="Song I."/>
            <person name="Kim S."/>
            <person name="Choi T."/>
            <person name="Kim D."/>
            <person name="Ryu S."/>
            <person name="Kim W."/>
        </authorList>
    </citation>
    <scope>NUCLEOTIDE SEQUENCE [LARGE SCALE GENOMIC DNA]</scope>
    <source>
        <tissue evidence="2">Muscle</tissue>
    </source>
</reference>
<dbReference type="Gene3D" id="3.40.50.1820">
    <property type="entry name" value="alpha/beta hydrolase"/>
    <property type="match status" value="1"/>
</dbReference>
<dbReference type="InterPro" id="IPR029058">
    <property type="entry name" value="AB_hydrolase_fold"/>
</dbReference>
<evidence type="ECO:0000313" key="3">
    <source>
        <dbReference type="Proteomes" id="UP000324222"/>
    </source>
</evidence>
<organism evidence="2 3">
    <name type="scientific">Portunus trituberculatus</name>
    <name type="common">Swimming crab</name>
    <name type="synonym">Neptunus trituberculatus</name>
    <dbReference type="NCBI Taxonomy" id="210409"/>
    <lineage>
        <taxon>Eukaryota</taxon>
        <taxon>Metazoa</taxon>
        <taxon>Ecdysozoa</taxon>
        <taxon>Arthropoda</taxon>
        <taxon>Crustacea</taxon>
        <taxon>Multicrustacea</taxon>
        <taxon>Malacostraca</taxon>
        <taxon>Eumalacostraca</taxon>
        <taxon>Eucarida</taxon>
        <taxon>Decapoda</taxon>
        <taxon>Pleocyemata</taxon>
        <taxon>Brachyura</taxon>
        <taxon>Eubrachyura</taxon>
        <taxon>Portunoidea</taxon>
        <taxon>Portunidae</taxon>
        <taxon>Portuninae</taxon>
        <taxon>Portunus</taxon>
    </lineage>
</organism>
<proteinExistence type="predicted"/>
<name>A0A5B7INL8_PORTR</name>
<keyword evidence="3" id="KW-1185">Reference proteome</keyword>
<dbReference type="OrthoDB" id="6412627at2759"/>
<dbReference type="SUPFAM" id="SSF53474">
    <property type="entry name" value="alpha/beta-Hydrolases"/>
    <property type="match status" value="1"/>
</dbReference>
<accession>A0A5B7INL8</accession>
<dbReference type="EMBL" id="VSRR010064189">
    <property type="protein sequence ID" value="MPC84013.1"/>
    <property type="molecule type" value="Genomic_DNA"/>
</dbReference>
<protein>
    <submittedName>
        <fullName evidence="2">Protein ABHD16A</fullName>
    </submittedName>
</protein>
<feature type="compositionally biased region" description="Basic and acidic residues" evidence="1">
    <location>
        <begin position="1"/>
        <end position="13"/>
    </location>
</feature>
<evidence type="ECO:0000313" key="2">
    <source>
        <dbReference type="EMBL" id="MPC84013.1"/>
    </source>
</evidence>
<feature type="region of interest" description="Disordered" evidence="1">
    <location>
        <begin position="1"/>
        <end position="29"/>
    </location>
</feature>
<gene>
    <name evidence="2" type="primary">ABHD16A_0</name>
    <name evidence="2" type="ORF">E2C01_078737</name>
</gene>
<dbReference type="AlphaFoldDB" id="A0A5B7INL8"/>
<sequence>MRRIKEQENNEKNKNKKKLDQGSPYPGQEQNAVDAVMQFAIHSAGFREEDILIYGWSIGGYSSTWAAMNYPQVCLPSAVCCLCTLLG</sequence>
<evidence type="ECO:0000256" key="1">
    <source>
        <dbReference type="SAM" id="MobiDB-lite"/>
    </source>
</evidence>